<dbReference type="AlphaFoldDB" id="A0A8J2RDS8"/>
<reference evidence="1" key="1">
    <citation type="submission" date="2021-11" db="EMBL/GenBank/DDBJ databases">
        <authorList>
            <person name="Schell T."/>
        </authorList>
    </citation>
    <scope>NUCLEOTIDE SEQUENCE</scope>
    <source>
        <strain evidence="1">M5</strain>
    </source>
</reference>
<dbReference type="Proteomes" id="UP000789390">
    <property type="component" value="Unassembled WGS sequence"/>
</dbReference>
<evidence type="ECO:0000313" key="2">
    <source>
        <dbReference type="Proteomes" id="UP000789390"/>
    </source>
</evidence>
<comment type="caution">
    <text evidence="1">The sequence shown here is derived from an EMBL/GenBank/DDBJ whole genome shotgun (WGS) entry which is preliminary data.</text>
</comment>
<gene>
    <name evidence="1" type="ORF">DGAL_LOCUS810</name>
</gene>
<dbReference type="OrthoDB" id="6288785at2759"/>
<accession>A0A8J2RDS8</accession>
<keyword evidence="2" id="KW-1185">Reference proteome</keyword>
<organism evidence="1 2">
    <name type="scientific">Daphnia galeata</name>
    <dbReference type="NCBI Taxonomy" id="27404"/>
    <lineage>
        <taxon>Eukaryota</taxon>
        <taxon>Metazoa</taxon>
        <taxon>Ecdysozoa</taxon>
        <taxon>Arthropoda</taxon>
        <taxon>Crustacea</taxon>
        <taxon>Branchiopoda</taxon>
        <taxon>Diplostraca</taxon>
        <taxon>Cladocera</taxon>
        <taxon>Anomopoda</taxon>
        <taxon>Daphniidae</taxon>
        <taxon>Daphnia</taxon>
    </lineage>
</organism>
<dbReference type="EMBL" id="CAKKLH010000006">
    <property type="protein sequence ID" value="CAH0098709.1"/>
    <property type="molecule type" value="Genomic_DNA"/>
</dbReference>
<proteinExistence type="predicted"/>
<evidence type="ECO:0000313" key="1">
    <source>
        <dbReference type="EMBL" id="CAH0098709.1"/>
    </source>
</evidence>
<protein>
    <submittedName>
        <fullName evidence="1">Uncharacterized protein</fullName>
    </submittedName>
</protein>
<name>A0A8J2RDS8_9CRUS</name>
<sequence>MVMRAHSQSVEKPTHSLNAEVVDMEENGDFVYSNFEKEVLPEVPCTPSLKRVSFGSEQFDLNRTEARKKHLQLQLLTLEIIASKFIEILVGRGGSSEFCLGYDASRMP</sequence>